<proteinExistence type="predicted"/>
<keyword evidence="1" id="KW-0732">Signal</keyword>
<evidence type="ECO:0000256" key="1">
    <source>
        <dbReference type="SAM" id="SignalP"/>
    </source>
</evidence>
<protein>
    <submittedName>
        <fullName evidence="3">F5/8 type C domain-containing protein</fullName>
    </submittedName>
</protein>
<sequence>MLVSELVAKHLLILCCYGGSPFVDIQLPGDSKIKHKSTYALDPTDWIAVDTAGMNTYSNAIILNTYEICSSNSVNQIE</sequence>
<dbReference type="WBParaSite" id="ALUE_0000027401-mRNA-1">
    <property type="protein sequence ID" value="ALUE_0000027401-mRNA-1"/>
    <property type="gene ID" value="ALUE_0000027401"/>
</dbReference>
<feature type="signal peptide" evidence="1">
    <location>
        <begin position="1"/>
        <end position="18"/>
    </location>
</feature>
<evidence type="ECO:0000313" key="2">
    <source>
        <dbReference type="Proteomes" id="UP000036681"/>
    </source>
</evidence>
<organism evidence="2 3">
    <name type="scientific">Ascaris lumbricoides</name>
    <name type="common">Giant roundworm</name>
    <dbReference type="NCBI Taxonomy" id="6252"/>
    <lineage>
        <taxon>Eukaryota</taxon>
        <taxon>Metazoa</taxon>
        <taxon>Ecdysozoa</taxon>
        <taxon>Nematoda</taxon>
        <taxon>Chromadorea</taxon>
        <taxon>Rhabditida</taxon>
        <taxon>Spirurina</taxon>
        <taxon>Ascaridomorpha</taxon>
        <taxon>Ascaridoidea</taxon>
        <taxon>Ascarididae</taxon>
        <taxon>Ascaris</taxon>
    </lineage>
</organism>
<feature type="chain" id="PRO_5005656149" evidence="1">
    <location>
        <begin position="19"/>
        <end position="78"/>
    </location>
</feature>
<evidence type="ECO:0000313" key="3">
    <source>
        <dbReference type="WBParaSite" id="ALUE_0000027401-mRNA-1"/>
    </source>
</evidence>
<accession>A0A0M3HFH9</accession>
<name>A0A0M3HFH9_ASCLU</name>
<reference evidence="3" key="1">
    <citation type="submission" date="2017-02" db="UniProtKB">
        <authorList>
            <consortium name="WormBaseParasite"/>
        </authorList>
    </citation>
    <scope>IDENTIFICATION</scope>
</reference>
<dbReference type="Proteomes" id="UP000036681">
    <property type="component" value="Unplaced"/>
</dbReference>
<dbReference type="AlphaFoldDB" id="A0A0M3HFH9"/>
<keyword evidence="2" id="KW-1185">Reference proteome</keyword>